<dbReference type="EC" id="6.3.4.13" evidence="2"/>
<dbReference type="GO" id="GO:0005524">
    <property type="term" value="F:ATP binding"/>
    <property type="evidence" value="ECO:0007669"/>
    <property type="project" value="UniProtKB-UniRule"/>
</dbReference>
<dbReference type="PANTHER" id="PTHR43472">
    <property type="entry name" value="PHOSPHORIBOSYLAMINE--GLYCINE LIGASE"/>
    <property type="match status" value="1"/>
</dbReference>
<dbReference type="InterPro" id="IPR016185">
    <property type="entry name" value="PreATP-grasp_dom_sf"/>
</dbReference>
<reference evidence="15" key="1">
    <citation type="submission" date="2020-10" db="EMBL/GenBank/DDBJ databases">
        <title>Unveiling of a novel bifunctional photoreceptor, Dualchrome1, isolated from a cosmopolitan green alga.</title>
        <authorList>
            <person name="Suzuki S."/>
            <person name="Kawachi M."/>
        </authorList>
    </citation>
    <scope>NUCLEOTIDE SEQUENCE</scope>
    <source>
        <strain evidence="15">NIES 2893</strain>
    </source>
</reference>
<evidence type="ECO:0000256" key="2">
    <source>
        <dbReference type="ARBA" id="ARBA00013255"/>
    </source>
</evidence>
<evidence type="ECO:0000256" key="8">
    <source>
        <dbReference type="ARBA" id="ARBA00023211"/>
    </source>
</evidence>
<dbReference type="FunFam" id="3.40.50.20:FF:000006">
    <property type="entry name" value="Phosphoribosylamine--glycine ligase, chloroplastic"/>
    <property type="match status" value="1"/>
</dbReference>
<dbReference type="OrthoDB" id="2018833at2759"/>
<evidence type="ECO:0000259" key="14">
    <source>
        <dbReference type="PROSITE" id="PS50975"/>
    </source>
</evidence>
<feature type="region of interest" description="Disordered" evidence="13">
    <location>
        <begin position="1"/>
        <end position="20"/>
    </location>
</feature>
<dbReference type="HAMAP" id="MF_00138">
    <property type="entry name" value="GARS"/>
    <property type="match status" value="1"/>
</dbReference>
<dbReference type="GO" id="GO:0006189">
    <property type="term" value="P:'de novo' IMP biosynthetic process"/>
    <property type="evidence" value="ECO:0007669"/>
    <property type="project" value="UniProtKB-UniPathway"/>
</dbReference>
<dbReference type="Pfam" id="PF02843">
    <property type="entry name" value="GARS_C"/>
    <property type="match status" value="1"/>
</dbReference>
<dbReference type="FunFam" id="3.90.600.10:FF:000001">
    <property type="entry name" value="Trifunctional purine biosynthetic protein adenosine-3"/>
    <property type="match status" value="1"/>
</dbReference>
<evidence type="ECO:0000313" key="16">
    <source>
        <dbReference type="Proteomes" id="UP000660262"/>
    </source>
</evidence>
<dbReference type="PROSITE" id="PS00184">
    <property type="entry name" value="GARS"/>
    <property type="match status" value="1"/>
</dbReference>
<evidence type="ECO:0000256" key="11">
    <source>
        <dbReference type="ARBA" id="ARBA00042864"/>
    </source>
</evidence>
<dbReference type="Gene3D" id="3.30.470.20">
    <property type="entry name" value="ATP-grasp fold, B domain"/>
    <property type="match status" value="1"/>
</dbReference>
<feature type="region of interest" description="Disordered" evidence="13">
    <location>
        <begin position="28"/>
        <end position="57"/>
    </location>
</feature>
<evidence type="ECO:0000256" key="3">
    <source>
        <dbReference type="ARBA" id="ARBA00022598"/>
    </source>
</evidence>
<dbReference type="NCBIfam" id="TIGR00877">
    <property type="entry name" value="purD"/>
    <property type="match status" value="1"/>
</dbReference>
<dbReference type="InterPro" id="IPR000115">
    <property type="entry name" value="PRibGlycinamide_synth"/>
</dbReference>
<organism evidence="15 16">
    <name type="scientific">Pycnococcus provasolii</name>
    <dbReference type="NCBI Taxonomy" id="41880"/>
    <lineage>
        <taxon>Eukaryota</taxon>
        <taxon>Viridiplantae</taxon>
        <taxon>Chlorophyta</taxon>
        <taxon>Pseudoscourfieldiophyceae</taxon>
        <taxon>Pseudoscourfieldiales</taxon>
        <taxon>Pycnococcaceae</taxon>
        <taxon>Pycnococcus</taxon>
    </lineage>
</organism>
<protein>
    <recommendedName>
        <fullName evidence="2">phosphoribosylamine--glycine ligase</fullName>
        <ecNumber evidence="2">6.3.4.13</ecNumber>
    </recommendedName>
    <alternativeName>
        <fullName evidence="10">Glycinamide ribonucleotide synthetase</fullName>
    </alternativeName>
    <alternativeName>
        <fullName evidence="11">Phosphoribosylglycinamide synthetase</fullName>
    </alternativeName>
</protein>
<name>A0A830HWC1_9CHLO</name>
<dbReference type="PANTHER" id="PTHR43472:SF1">
    <property type="entry name" value="PHOSPHORIBOSYLAMINE--GLYCINE LIGASE, CHLOROPLASTIC"/>
    <property type="match status" value="1"/>
</dbReference>
<evidence type="ECO:0000256" key="1">
    <source>
        <dbReference type="ARBA" id="ARBA00005174"/>
    </source>
</evidence>
<dbReference type="SUPFAM" id="SSF51246">
    <property type="entry name" value="Rudiment single hybrid motif"/>
    <property type="match status" value="1"/>
</dbReference>
<comment type="caution">
    <text evidence="15">The sequence shown here is derived from an EMBL/GenBank/DDBJ whole genome shotgun (WGS) entry which is preliminary data.</text>
</comment>
<feature type="domain" description="ATP-grasp" evidence="14">
    <location>
        <begin position="168"/>
        <end position="375"/>
    </location>
</feature>
<dbReference type="InterPro" id="IPR011054">
    <property type="entry name" value="Rudment_hybrid_motif"/>
</dbReference>
<evidence type="ECO:0000256" key="10">
    <source>
        <dbReference type="ARBA" id="ARBA00042242"/>
    </source>
</evidence>
<dbReference type="AlphaFoldDB" id="A0A830HWC1"/>
<evidence type="ECO:0000256" key="4">
    <source>
        <dbReference type="ARBA" id="ARBA00022723"/>
    </source>
</evidence>
<keyword evidence="5 12" id="KW-0547">Nucleotide-binding</keyword>
<keyword evidence="4" id="KW-0479">Metal-binding</keyword>
<dbReference type="SUPFAM" id="SSF56059">
    <property type="entry name" value="Glutathione synthetase ATP-binding domain-like"/>
    <property type="match status" value="1"/>
</dbReference>
<dbReference type="PROSITE" id="PS50975">
    <property type="entry name" value="ATP_GRASP"/>
    <property type="match status" value="1"/>
</dbReference>
<evidence type="ECO:0000256" key="5">
    <source>
        <dbReference type="ARBA" id="ARBA00022741"/>
    </source>
</evidence>
<dbReference type="Pfam" id="PF01071">
    <property type="entry name" value="GARS_A"/>
    <property type="match status" value="1"/>
</dbReference>
<sequence>MAAARMRGLGVRSLRGRSSCGQPLPCRYVSSSSSSPSSSRLSRSLNARASSSASQATQKTNVLVVGGGGREHALAWRLRQAPSAADVFVCPGNAGTADDGMATPAPLSDADFDAVAAFCEERDVQLVVVGPEAPLVAGLADHLRERNIRVFGPSAAAAKLEGSKAFMKDLCAEMGIPTAAFQTFSDPESAKKYVVDLNSPVVVKTDGLAAGKGVLMCETVDEALDAIDAIMVDEQFGAEAGSTIVVEALLRGEELSFFALCDGKTAIPFASAQDHKRLLDGDEGPNTGGMGAYSPAPIATPEMESAIMKDLVLPTVDGMAKRGCPFTGVLFAGIMVVDGKPMLLEHNVRFGDPECEALMLRYQGDLVEVLMRAADGELDKLDDDQVSGPNAWNSGTAMTVVLAANGYPGSYAKGTRIAGLSEAEQTTPPDGCVKIFHAGTSEGAAPGEFAANGGRVLAVTAMRDNVRDAAASAYEAVGKVQWDDMVYRKDIGFRAMQ</sequence>
<dbReference type="Gene3D" id="3.30.1490.20">
    <property type="entry name" value="ATP-grasp fold, A domain"/>
    <property type="match status" value="1"/>
</dbReference>
<dbReference type="Pfam" id="PF02844">
    <property type="entry name" value="GARS_N"/>
    <property type="match status" value="1"/>
</dbReference>
<gene>
    <name evidence="15" type="ORF">PPROV_000793400</name>
</gene>
<dbReference type="InterPro" id="IPR011761">
    <property type="entry name" value="ATP-grasp"/>
</dbReference>
<feature type="compositionally biased region" description="Low complexity" evidence="13">
    <location>
        <begin position="30"/>
        <end position="54"/>
    </location>
</feature>
<keyword evidence="8" id="KW-0464">Manganese</keyword>
<dbReference type="InterPro" id="IPR020559">
    <property type="entry name" value="PRibGlycinamide_synth_CS"/>
</dbReference>
<proteinExistence type="inferred from homology"/>
<accession>A0A830HWC1</accession>
<dbReference type="GO" id="GO:0009113">
    <property type="term" value="P:purine nucleobase biosynthetic process"/>
    <property type="evidence" value="ECO:0007669"/>
    <property type="project" value="InterPro"/>
</dbReference>
<dbReference type="InterPro" id="IPR020560">
    <property type="entry name" value="PRibGlycinamide_synth_C-dom"/>
</dbReference>
<keyword evidence="16" id="KW-1185">Reference proteome</keyword>
<evidence type="ECO:0000256" key="7">
    <source>
        <dbReference type="ARBA" id="ARBA00022840"/>
    </source>
</evidence>
<dbReference type="Gene3D" id="3.90.600.10">
    <property type="entry name" value="Phosphoribosylglycinamide synthetase, C-terminal domain"/>
    <property type="match status" value="1"/>
</dbReference>
<dbReference type="SUPFAM" id="SSF52440">
    <property type="entry name" value="PreATP-grasp domain"/>
    <property type="match status" value="1"/>
</dbReference>
<dbReference type="GO" id="GO:0046872">
    <property type="term" value="F:metal ion binding"/>
    <property type="evidence" value="ECO:0007669"/>
    <property type="project" value="UniProtKB-KW"/>
</dbReference>
<dbReference type="Proteomes" id="UP000660262">
    <property type="component" value="Unassembled WGS sequence"/>
</dbReference>
<evidence type="ECO:0000256" key="12">
    <source>
        <dbReference type="PROSITE-ProRule" id="PRU00409"/>
    </source>
</evidence>
<dbReference type="InterPro" id="IPR020562">
    <property type="entry name" value="PRibGlycinamide_synth_N"/>
</dbReference>
<evidence type="ECO:0000256" key="13">
    <source>
        <dbReference type="SAM" id="MobiDB-lite"/>
    </source>
</evidence>
<dbReference type="InterPro" id="IPR020561">
    <property type="entry name" value="PRibGlycinamid_synth_ATP-grasp"/>
</dbReference>
<evidence type="ECO:0000313" key="15">
    <source>
        <dbReference type="EMBL" id="GHP09197.1"/>
    </source>
</evidence>
<keyword evidence="3" id="KW-0436">Ligase</keyword>
<keyword evidence="7 12" id="KW-0067">ATP-binding</keyword>
<keyword evidence="6" id="KW-0658">Purine biosynthesis</keyword>
<dbReference type="Gene3D" id="3.40.50.20">
    <property type="match status" value="1"/>
</dbReference>
<dbReference type="SMART" id="SM01209">
    <property type="entry name" value="GARS_A"/>
    <property type="match status" value="1"/>
</dbReference>
<dbReference type="GO" id="GO:0004637">
    <property type="term" value="F:phosphoribosylamine-glycine ligase activity"/>
    <property type="evidence" value="ECO:0007669"/>
    <property type="project" value="UniProtKB-EC"/>
</dbReference>
<comment type="similarity">
    <text evidence="9">Belongs to the GARS family.</text>
</comment>
<dbReference type="EMBL" id="BNJQ01000024">
    <property type="protein sequence ID" value="GHP09197.1"/>
    <property type="molecule type" value="Genomic_DNA"/>
</dbReference>
<dbReference type="SMART" id="SM01210">
    <property type="entry name" value="GARS_C"/>
    <property type="match status" value="1"/>
</dbReference>
<comment type="pathway">
    <text evidence="1">Purine metabolism; IMP biosynthesis via de novo pathway; N(1)-(5-phospho-D-ribosyl)glycinamide from 5-phospho-alpha-D-ribose 1-diphosphate: step 2/2.</text>
</comment>
<evidence type="ECO:0000256" key="6">
    <source>
        <dbReference type="ARBA" id="ARBA00022755"/>
    </source>
</evidence>
<dbReference type="InterPro" id="IPR037123">
    <property type="entry name" value="PRibGlycinamide_synth_C_sf"/>
</dbReference>
<dbReference type="UniPathway" id="UPA00074">
    <property type="reaction ID" value="UER00125"/>
</dbReference>
<evidence type="ECO:0000256" key="9">
    <source>
        <dbReference type="ARBA" id="ARBA00038345"/>
    </source>
</evidence>
<feature type="compositionally biased region" description="Low complexity" evidence="13">
    <location>
        <begin position="1"/>
        <end position="19"/>
    </location>
</feature>
<dbReference type="InterPro" id="IPR013815">
    <property type="entry name" value="ATP_grasp_subdomain_1"/>
</dbReference>